<dbReference type="PANTHER" id="PTHR13943:SF77">
    <property type="entry name" value="LRAT DOMAIN-CONTAINING PROTEIN"/>
    <property type="match status" value="1"/>
</dbReference>
<dbReference type="PANTHER" id="PTHR13943">
    <property type="entry name" value="HRAS-LIKE SUPPRESSOR - RELATED"/>
    <property type="match status" value="1"/>
</dbReference>
<dbReference type="InterPro" id="IPR007053">
    <property type="entry name" value="LRAT_dom"/>
</dbReference>
<keyword evidence="1" id="KW-0808">Transferase</keyword>
<dbReference type="AlphaFoldDB" id="A0A540X0X1"/>
<evidence type="ECO:0000259" key="5">
    <source>
        <dbReference type="PROSITE" id="PS51934"/>
    </source>
</evidence>
<evidence type="ECO:0000256" key="2">
    <source>
        <dbReference type="ARBA" id="ARBA00022801"/>
    </source>
</evidence>
<feature type="transmembrane region" description="Helical" evidence="4">
    <location>
        <begin position="149"/>
        <end position="168"/>
    </location>
</feature>
<feature type="domain" description="LRAT" evidence="5">
    <location>
        <begin position="37"/>
        <end position="137"/>
    </location>
</feature>
<keyword evidence="4" id="KW-1133">Transmembrane helix</keyword>
<keyword evidence="3" id="KW-0443">Lipid metabolism</keyword>
<feature type="transmembrane region" description="Helical" evidence="4">
    <location>
        <begin position="231"/>
        <end position="249"/>
    </location>
</feature>
<evidence type="ECO:0000313" key="6">
    <source>
        <dbReference type="EMBL" id="TQF14918.1"/>
    </source>
</evidence>
<dbReference type="GO" id="GO:0008970">
    <property type="term" value="F:phospholipase A1 activity"/>
    <property type="evidence" value="ECO:0007669"/>
    <property type="project" value="TreeGrafter"/>
</dbReference>
<dbReference type="PROSITE" id="PS51934">
    <property type="entry name" value="LRAT"/>
    <property type="match status" value="1"/>
</dbReference>
<proteinExistence type="predicted"/>
<dbReference type="GO" id="GO:0016410">
    <property type="term" value="F:N-acyltransferase activity"/>
    <property type="evidence" value="ECO:0007669"/>
    <property type="project" value="TreeGrafter"/>
</dbReference>
<dbReference type="InterPro" id="IPR051496">
    <property type="entry name" value="H-rev107_PLA/AT"/>
</dbReference>
<dbReference type="Gene3D" id="3.90.1720.10">
    <property type="entry name" value="endopeptidase domain like (from Nostoc punctiforme)"/>
    <property type="match status" value="1"/>
</dbReference>
<gene>
    <name evidence="6" type="ORF">FJV41_16145</name>
</gene>
<dbReference type="EMBL" id="VIFM01000055">
    <property type="protein sequence ID" value="TQF14918.1"/>
    <property type="molecule type" value="Genomic_DNA"/>
</dbReference>
<dbReference type="RefSeq" id="WP_141643379.1">
    <property type="nucleotide sequence ID" value="NZ_VIFM01000055.1"/>
</dbReference>
<feature type="transmembrane region" description="Helical" evidence="4">
    <location>
        <begin position="269"/>
        <end position="292"/>
    </location>
</feature>
<evidence type="ECO:0000313" key="7">
    <source>
        <dbReference type="Proteomes" id="UP000315369"/>
    </source>
</evidence>
<sequence length="310" mass="31557">MKLYSQISTNALVPAGGLLPGQVNTIVAKRLYQLGDHLRSTRGVYTHHGIYVGEGQVVHYAGDRAKDADSARVRLGTLEEFADGQPVEVVPYGTCLPPIEVVMRAHKLLGEARYNLVLRNCEHLATLAKVGVPFSTQVREVLAIVGTPLAAKMAASFLAGGAALKFVGAARTMTALSAAGGLIGGGPLAGVAVTGAAIGAASLTTLFLAYKDDPFAPDAERHARADARRTGWLTLLFGALGTVALVSLLGRGRGAALVSSGLKSVGKVVGGGMAAGAVVCAGAPLVLAAVGAKTAYSRSKKKGAKGPAEP</sequence>
<evidence type="ECO:0000256" key="3">
    <source>
        <dbReference type="ARBA" id="ARBA00023098"/>
    </source>
</evidence>
<keyword evidence="4" id="KW-0472">Membrane</keyword>
<dbReference type="OrthoDB" id="9812095at2"/>
<dbReference type="Proteomes" id="UP000315369">
    <property type="component" value="Unassembled WGS sequence"/>
</dbReference>
<evidence type="ECO:0000256" key="4">
    <source>
        <dbReference type="SAM" id="Phobius"/>
    </source>
</evidence>
<keyword evidence="7" id="KW-1185">Reference proteome</keyword>
<evidence type="ECO:0000256" key="1">
    <source>
        <dbReference type="ARBA" id="ARBA00022679"/>
    </source>
</evidence>
<dbReference type="GO" id="GO:0070292">
    <property type="term" value="P:N-acylphosphatidylethanolamine metabolic process"/>
    <property type="evidence" value="ECO:0007669"/>
    <property type="project" value="TreeGrafter"/>
</dbReference>
<reference evidence="6 7" key="1">
    <citation type="submission" date="2019-06" db="EMBL/GenBank/DDBJ databases">
        <authorList>
            <person name="Livingstone P."/>
            <person name="Whitworth D."/>
        </authorList>
    </citation>
    <scope>NUCLEOTIDE SEQUENCE [LARGE SCALE GENOMIC DNA]</scope>
    <source>
        <strain evidence="6 7">AM401</strain>
    </source>
</reference>
<comment type="caution">
    <text evidence="6">The sequence shown here is derived from an EMBL/GenBank/DDBJ whole genome shotgun (WGS) entry which is preliminary data.</text>
</comment>
<accession>A0A540X0X1</accession>
<name>A0A540X0X1_9BACT</name>
<protein>
    <recommendedName>
        <fullName evidence="5">LRAT domain-containing protein</fullName>
    </recommendedName>
</protein>
<feature type="transmembrane region" description="Helical" evidence="4">
    <location>
        <begin position="188"/>
        <end position="210"/>
    </location>
</feature>
<keyword evidence="4" id="KW-0812">Transmembrane</keyword>
<dbReference type="Pfam" id="PF04970">
    <property type="entry name" value="LRAT"/>
    <property type="match status" value="1"/>
</dbReference>
<dbReference type="GO" id="GO:0005737">
    <property type="term" value="C:cytoplasm"/>
    <property type="evidence" value="ECO:0007669"/>
    <property type="project" value="TreeGrafter"/>
</dbReference>
<keyword evidence="2" id="KW-0378">Hydrolase</keyword>
<dbReference type="GO" id="GO:0004623">
    <property type="term" value="F:phospholipase A2 activity"/>
    <property type="evidence" value="ECO:0007669"/>
    <property type="project" value="TreeGrafter"/>
</dbReference>
<organism evidence="6 7">
    <name type="scientific">Myxococcus llanfairpwllgwyngyllgogerychwyrndrobwllllantysiliogogogochensis</name>
    <dbReference type="NCBI Taxonomy" id="2590453"/>
    <lineage>
        <taxon>Bacteria</taxon>
        <taxon>Pseudomonadati</taxon>
        <taxon>Myxococcota</taxon>
        <taxon>Myxococcia</taxon>
        <taxon>Myxococcales</taxon>
        <taxon>Cystobacterineae</taxon>
        <taxon>Myxococcaceae</taxon>
        <taxon>Myxococcus</taxon>
    </lineage>
</organism>